<protein>
    <submittedName>
        <fullName evidence="1">Phosphotriesterase</fullName>
    </submittedName>
</protein>
<sequence length="26" mass="3081">SKEESLKYHKLSPYGDFDIKKLLNNI</sequence>
<dbReference type="EMBL" id="DAAWCK010000062">
    <property type="protein sequence ID" value="HAF7259569.1"/>
    <property type="molecule type" value="Genomic_DNA"/>
</dbReference>
<name>A0A751YZ11_SALET</name>
<dbReference type="AlphaFoldDB" id="A0A751YZ11"/>
<organism evidence="1">
    <name type="scientific">Salmonella enterica subsp. enterica serovar Panama</name>
    <dbReference type="NCBI Taxonomy" id="29472"/>
    <lineage>
        <taxon>Bacteria</taxon>
        <taxon>Pseudomonadati</taxon>
        <taxon>Pseudomonadota</taxon>
        <taxon>Gammaproteobacteria</taxon>
        <taxon>Enterobacterales</taxon>
        <taxon>Enterobacteriaceae</taxon>
        <taxon>Salmonella</taxon>
    </lineage>
</organism>
<accession>A0A751YZ11</accession>
<reference evidence="1" key="2">
    <citation type="submission" date="2018-07" db="EMBL/GenBank/DDBJ databases">
        <authorList>
            <consortium name="NCBI Pathogen Detection Project"/>
        </authorList>
    </citation>
    <scope>NUCLEOTIDE SEQUENCE</scope>
    <source>
        <strain evidence="1">13-2237</strain>
    </source>
</reference>
<comment type="caution">
    <text evidence="1">The sequence shown here is derived from an EMBL/GenBank/DDBJ whole genome shotgun (WGS) entry which is preliminary data.</text>
</comment>
<proteinExistence type="predicted"/>
<gene>
    <name evidence="1" type="ORF">G9X39_004388</name>
</gene>
<reference evidence="1" key="1">
    <citation type="journal article" date="2018" name="Genome Biol.">
        <title>SKESA: strategic k-mer extension for scrupulous assemblies.</title>
        <authorList>
            <person name="Souvorov A."/>
            <person name="Agarwala R."/>
            <person name="Lipman D.J."/>
        </authorList>
    </citation>
    <scope>NUCLEOTIDE SEQUENCE</scope>
    <source>
        <strain evidence="1">13-2237</strain>
    </source>
</reference>
<evidence type="ECO:0000313" key="1">
    <source>
        <dbReference type="EMBL" id="HAF7259569.1"/>
    </source>
</evidence>
<feature type="non-terminal residue" evidence="1">
    <location>
        <position position="1"/>
    </location>
</feature>